<keyword evidence="5" id="KW-0676">Redox-active center</keyword>
<dbReference type="STRING" id="7370.A0A1I8NEF7"/>
<organism evidence="7">
    <name type="scientific">Musca domestica</name>
    <name type="common">House fly</name>
    <dbReference type="NCBI Taxonomy" id="7370"/>
    <lineage>
        <taxon>Eukaryota</taxon>
        <taxon>Metazoa</taxon>
        <taxon>Ecdysozoa</taxon>
        <taxon>Arthropoda</taxon>
        <taxon>Hexapoda</taxon>
        <taxon>Insecta</taxon>
        <taxon>Pterygota</taxon>
        <taxon>Neoptera</taxon>
        <taxon>Endopterygota</taxon>
        <taxon>Diptera</taxon>
        <taxon>Brachycera</taxon>
        <taxon>Muscomorpha</taxon>
        <taxon>Muscoidea</taxon>
        <taxon>Muscidae</taxon>
        <taxon>Musca</taxon>
    </lineage>
</organism>
<evidence type="ECO:0000256" key="2">
    <source>
        <dbReference type="ARBA" id="ARBA00022448"/>
    </source>
</evidence>
<dbReference type="KEGG" id="mde:101901073"/>
<dbReference type="CDD" id="cd02947">
    <property type="entry name" value="TRX_family"/>
    <property type="match status" value="1"/>
</dbReference>
<keyword evidence="8" id="KW-1185">Reference proteome</keyword>
<dbReference type="NCBIfam" id="TIGR01068">
    <property type="entry name" value="thioredoxin"/>
    <property type="match status" value="1"/>
</dbReference>
<keyword evidence="4" id="KW-1015">Disulfide bond</keyword>
<dbReference type="EnsemblMetazoa" id="MDOA014345-RA">
    <property type="protein sequence ID" value="MDOA014345-PA"/>
    <property type="gene ID" value="MDOA014345"/>
</dbReference>
<comment type="similarity">
    <text evidence="1">Belongs to the thioredoxin family.</text>
</comment>
<keyword evidence="2" id="KW-0813">Transport</keyword>
<dbReference type="SMR" id="A0A1I8NEF7"/>
<reference evidence="7" key="1">
    <citation type="submission" date="2020-05" db="UniProtKB">
        <authorList>
            <consortium name="EnsemblMetazoa"/>
        </authorList>
    </citation>
    <scope>IDENTIFICATION</scope>
    <source>
        <strain evidence="7">Aabys</strain>
    </source>
</reference>
<dbReference type="AlphaFoldDB" id="A0A1I8NEF7"/>
<dbReference type="PANTHER" id="PTHR43601:SF3">
    <property type="entry name" value="THIOREDOXIN, MITOCHONDRIAL"/>
    <property type="match status" value="1"/>
</dbReference>
<evidence type="ECO:0000313" key="7">
    <source>
        <dbReference type="EnsemblMetazoa" id="MDOA014345-PA"/>
    </source>
</evidence>
<dbReference type="RefSeq" id="XP_005179066.1">
    <property type="nucleotide sequence ID" value="XM_005179009.3"/>
</dbReference>
<dbReference type="VEuPathDB" id="VectorBase:MDOMA2_015989"/>
<evidence type="ECO:0000256" key="5">
    <source>
        <dbReference type="ARBA" id="ARBA00023284"/>
    </source>
</evidence>
<dbReference type="FunFam" id="3.40.30.10:FF:000001">
    <property type="entry name" value="Thioredoxin"/>
    <property type="match status" value="1"/>
</dbReference>
<gene>
    <name evidence="7" type="primary">101901073</name>
    <name evidence="9 11" type="synonym">LOC101901073</name>
    <name evidence="10" type="synonym">LOC131802416</name>
</gene>
<reference evidence="10 11" key="2">
    <citation type="submission" date="2025-05" db="UniProtKB">
        <authorList>
            <consortium name="RefSeq"/>
        </authorList>
    </citation>
    <scope>IDENTIFICATION</scope>
    <source>
        <strain evidence="9 10">Aabys</strain>
        <tissue evidence="10 11">Whole body</tissue>
    </source>
</reference>
<dbReference type="Gene3D" id="3.40.30.10">
    <property type="entry name" value="Glutaredoxin"/>
    <property type="match status" value="1"/>
</dbReference>
<dbReference type="InterPro" id="IPR036249">
    <property type="entry name" value="Thioredoxin-like_sf"/>
</dbReference>
<dbReference type="VEuPathDB" id="VectorBase:MDOMA2_021064"/>
<dbReference type="SUPFAM" id="SSF52833">
    <property type="entry name" value="Thioredoxin-like"/>
    <property type="match status" value="1"/>
</dbReference>
<evidence type="ECO:0000256" key="1">
    <source>
        <dbReference type="ARBA" id="ARBA00008987"/>
    </source>
</evidence>
<dbReference type="Pfam" id="PF00085">
    <property type="entry name" value="Thioredoxin"/>
    <property type="match status" value="1"/>
</dbReference>
<dbReference type="GeneID" id="101901073"/>
<feature type="domain" description="Thioredoxin" evidence="6">
    <location>
        <begin position="7"/>
        <end position="137"/>
    </location>
</feature>
<dbReference type="Proteomes" id="UP001652621">
    <property type="component" value="Unplaced"/>
</dbReference>
<dbReference type="VEuPathDB" id="VectorBase:MDOA014345"/>
<dbReference type="RefSeq" id="XP_058987896.1">
    <property type="nucleotide sequence ID" value="XM_059131913.1"/>
</dbReference>
<evidence type="ECO:0000256" key="3">
    <source>
        <dbReference type="ARBA" id="ARBA00022982"/>
    </source>
</evidence>
<evidence type="ECO:0000313" key="8">
    <source>
        <dbReference type="Proteomes" id="UP001652621"/>
    </source>
</evidence>
<evidence type="ECO:0000313" key="11">
    <source>
        <dbReference type="RefSeq" id="XP_058987896.1"/>
    </source>
</evidence>
<dbReference type="PRINTS" id="PR00421">
    <property type="entry name" value="THIOREDOXIN"/>
</dbReference>
<evidence type="ECO:0000259" key="6">
    <source>
        <dbReference type="PROSITE" id="PS51352"/>
    </source>
</evidence>
<name>A0A1I8NEF7_MUSDO</name>
<dbReference type="OrthoDB" id="19690at2759"/>
<evidence type="ECO:0000256" key="4">
    <source>
        <dbReference type="ARBA" id="ARBA00023157"/>
    </source>
</evidence>
<dbReference type="GO" id="GO:0045454">
    <property type="term" value="P:cell redox homeostasis"/>
    <property type="evidence" value="ECO:0007669"/>
    <property type="project" value="TreeGrafter"/>
</dbReference>
<dbReference type="InterPro" id="IPR005746">
    <property type="entry name" value="Thioredoxin"/>
</dbReference>
<dbReference type="PANTHER" id="PTHR43601">
    <property type="entry name" value="THIOREDOXIN, MITOCHONDRIAL"/>
    <property type="match status" value="1"/>
</dbReference>
<evidence type="ECO:0000313" key="10">
    <source>
        <dbReference type="RefSeq" id="XP_058978594.1"/>
    </source>
</evidence>
<proteinExistence type="inferred from homology"/>
<sequence length="140" mass="15639">MLRSIVQKAGQSLTTTRLATRHFGSTTVKNEIFKVQSIEDFENKVKKSDKVVIVDFFATWCNPCKMLTPRIESIVGEKAGAVKLAKVDIDEHSELALDYDVAAVPVLMAMKGGKVVNRMVGLQDTDKLRAWIEKTVEENK</sequence>
<dbReference type="PROSITE" id="PS51352">
    <property type="entry name" value="THIOREDOXIN_2"/>
    <property type="match status" value="1"/>
</dbReference>
<dbReference type="RefSeq" id="XP_058978594.1">
    <property type="nucleotide sequence ID" value="XM_059122611.1"/>
</dbReference>
<evidence type="ECO:0000313" key="9">
    <source>
        <dbReference type="RefSeq" id="XP_005179066.1"/>
    </source>
</evidence>
<dbReference type="GO" id="GO:0005739">
    <property type="term" value="C:mitochondrion"/>
    <property type="evidence" value="ECO:0007669"/>
    <property type="project" value="TreeGrafter"/>
</dbReference>
<dbReference type="eggNOG" id="KOG0910">
    <property type="taxonomic scope" value="Eukaryota"/>
</dbReference>
<dbReference type="GO" id="GO:0015035">
    <property type="term" value="F:protein-disulfide reductase activity"/>
    <property type="evidence" value="ECO:0007669"/>
    <property type="project" value="InterPro"/>
</dbReference>
<dbReference type="InterPro" id="IPR013766">
    <property type="entry name" value="Thioredoxin_domain"/>
</dbReference>
<keyword evidence="3" id="KW-0249">Electron transport</keyword>
<protein>
    <submittedName>
        <fullName evidence="9 10 11">Thioredoxin, mitochondrial</fullName>
    </submittedName>
</protein>
<accession>A0A1I8NEF7</accession>